<feature type="domain" description="Putative T7SS secretion signal" evidence="2">
    <location>
        <begin position="3"/>
        <end position="176"/>
    </location>
</feature>
<dbReference type="AlphaFoldDB" id="A0A919TWD5"/>
<reference evidence="3" key="1">
    <citation type="submission" date="2021-01" db="EMBL/GenBank/DDBJ databases">
        <title>Whole genome shotgun sequence of Actinoplanes tereljensis NBRC 105297.</title>
        <authorList>
            <person name="Komaki H."/>
            <person name="Tamura T."/>
        </authorList>
    </citation>
    <scope>NUCLEOTIDE SEQUENCE</scope>
    <source>
        <strain evidence="3">NBRC 105297</strain>
    </source>
</reference>
<dbReference type="Pfam" id="PF21725">
    <property type="entry name" value="T7SS_signal"/>
    <property type="match status" value="1"/>
</dbReference>
<protein>
    <recommendedName>
        <fullName evidence="2">Putative T7SS secretion signal domain-containing protein</fullName>
    </recommendedName>
</protein>
<organism evidence="3 4">
    <name type="scientific">Paractinoplanes tereljensis</name>
    <dbReference type="NCBI Taxonomy" id="571912"/>
    <lineage>
        <taxon>Bacteria</taxon>
        <taxon>Bacillati</taxon>
        <taxon>Actinomycetota</taxon>
        <taxon>Actinomycetes</taxon>
        <taxon>Micromonosporales</taxon>
        <taxon>Micromonosporaceae</taxon>
        <taxon>Paractinoplanes</taxon>
    </lineage>
</organism>
<comment type="caution">
    <text evidence="3">The sequence shown here is derived from an EMBL/GenBank/DDBJ whole genome shotgun (WGS) entry which is preliminary data.</text>
</comment>
<gene>
    <name evidence="3" type="ORF">Ate02nite_70040</name>
</gene>
<evidence type="ECO:0000313" key="4">
    <source>
        <dbReference type="Proteomes" id="UP000623608"/>
    </source>
</evidence>
<evidence type="ECO:0000256" key="1">
    <source>
        <dbReference type="SAM" id="MobiDB-lite"/>
    </source>
</evidence>
<sequence>MAELGETEDPRALVPGDATSIAGTAQLLRTRGDSLQAAGTGLNRIDTVDGWSGAAADAFRAKFQGQPGKWLEAGDCFHSAADALTTYSTTLTWAQQEAARAITQWNAGQDATRQAGAQHQQAELQAGRALPFDDPGEAGRQAARDVLAGARKQVDAAGDTAAGTIGSARDKAPEKPGFWSKVGDFFEDVGAGLQNAGGHLVNGLASFGNAMIHHPGDTALAAAGAGLMVLGAAGEVGGGLLDITVVGGVIGVPINVAAAGVIVAGGGLTAAATGDLMMHATSDDSVNPARTDHEGSGGGEYEPTEGFRGSEFSKDEIAEFVNGHTGDGNPAMGRPSSAEIDAALSNGTPQKLAGQNAEKFEYNGVRVIVNYDMPWKSTCYYPGR</sequence>
<evidence type="ECO:0000259" key="2">
    <source>
        <dbReference type="Pfam" id="PF21725"/>
    </source>
</evidence>
<dbReference type="Proteomes" id="UP000623608">
    <property type="component" value="Unassembled WGS sequence"/>
</dbReference>
<keyword evidence="4" id="KW-1185">Reference proteome</keyword>
<dbReference type="EMBL" id="BOMY01000044">
    <property type="protein sequence ID" value="GIF24274.1"/>
    <property type="molecule type" value="Genomic_DNA"/>
</dbReference>
<dbReference type="RefSeq" id="WP_203812143.1">
    <property type="nucleotide sequence ID" value="NZ_BOMY01000044.1"/>
</dbReference>
<dbReference type="InterPro" id="IPR049082">
    <property type="entry name" value="T7SS_signal"/>
</dbReference>
<proteinExistence type="predicted"/>
<evidence type="ECO:0000313" key="3">
    <source>
        <dbReference type="EMBL" id="GIF24274.1"/>
    </source>
</evidence>
<feature type="region of interest" description="Disordered" evidence="1">
    <location>
        <begin position="282"/>
        <end position="307"/>
    </location>
</feature>
<name>A0A919TWD5_9ACTN</name>
<accession>A0A919TWD5</accession>